<evidence type="ECO:0000259" key="1">
    <source>
        <dbReference type="Pfam" id="PF13173"/>
    </source>
</evidence>
<dbReference type="STRING" id="1229780.BN381_20022"/>
<dbReference type="InterPro" id="IPR025420">
    <property type="entry name" value="DUF4143"/>
</dbReference>
<accession>R4YXY8</accession>
<dbReference type="RefSeq" id="WP_012225470.1">
    <property type="nucleotide sequence ID" value="NZ_HG422565.1"/>
</dbReference>
<organism evidence="3 4">
    <name type="scientific">Candidatus Neomicrothrix parvicella RN1</name>
    <dbReference type="NCBI Taxonomy" id="1229780"/>
    <lineage>
        <taxon>Bacteria</taxon>
        <taxon>Bacillati</taxon>
        <taxon>Actinomycetota</taxon>
        <taxon>Acidimicrobiia</taxon>
        <taxon>Acidimicrobiales</taxon>
        <taxon>Microthrixaceae</taxon>
        <taxon>Candidatus Neomicrothrix</taxon>
    </lineage>
</organism>
<dbReference type="Proteomes" id="UP000018291">
    <property type="component" value="Unassembled WGS sequence"/>
</dbReference>
<proteinExistence type="predicted"/>
<dbReference type="OrthoDB" id="128089at2"/>
<dbReference type="InterPro" id="IPR027417">
    <property type="entry name" value="P-loop_NTPase"/>
</dbReference>
<dbReference type="Pfam" id="PF13635">
    <property type="entry name" value="DUF4143"/>
    <property type="match status" value="1"/>
</dbReference>
<dbReference type="EMBL" id="CANL01000012">
    <property type="protein sequence ID" value="CCM63198.1"/>
    <property type="molecule type" value="Genomic_DNA"/>
</dbReference>
<dbReference type="Pfam" id="PF13173">
    <property type="entry name" value="AAA_14"/>
    <property type="match status" value="1"/>
</dbReference>
<gene>
    <name evidence="3" type="ORF">BN381_20022</name>
</gene>
<keyword evidence="4" id="KW-1185">Reference proteome</keyword>
<name>R4YXY8_9ACTN</name>
<dbReference type="HOGENOM" id="CLU_041527_3_0_11"/>
<protein>
    <recommendedName>
        <fullName evidence="5">ATP-binding protein</fullName>
    </recommendedName>
</protein>
<comment type="caution">
    <text evidence="3">The sequence shown here is derived from an EMBL/GenBank/DDBJ whole genome shotgun (WGS) entry which is preliminary data.</text>
</comment>
<feature type="domain" description="DUF4143" evidence="2">
    <location>
        <begin position="201"/>
        <end position="360"/>
    </location>
</feature>
<evidence type="ECO:0000313" key="3">
    <source>
        <dbReference type="EMBL" id="CCM63198.1"/>
    </source>
</evidence>
<dbReference type="PANTHER" id="PTHR43566:SF2">
    <property type="entry name" value="DUF4143 DOMAIN-CONTAINING PROTEIN"/>
    <property type="match status" value="1"/>
</dbReference>
<evidence type="ECO:0000313" key="4">
    <source>
        <dbReference type="Proteomes" id="UP000018291"/>
    </source>
</evidence>
<dbReference type="InterPro" id="IPR041682">
    <property type="entry name" value="AAA_14"/>
</dbReference>
<evidence type="ECO:0008006" key="5">
    <source>
        <dbReference type="Google" id="ProtNLM"/>
    </source>
</evidence>
<dbReference type="SUPFAM" id="SSF52540">
    <property type="entry name" value="P-loop containing nucleoside triphosphate hydrolases"/>
    <property type="match status" value="1"/>
</dbReference>
<dbReference type="eggNOG" id="COG1373">
    <property type="taxonomic scope" value="Bacteria"/>
</dbReference>
<sequence>MGPVLYPRAVDRVVAEELLPEFPAILVVGPRGTGKSTSMSAFADTTLDLSEPGTRLAVTEDPDGSLAAASGTVLIDEWQEAPEVLGALKRAVDRDPSQTAGRFIVTGSIRAAHQAATWPGTGRLIRVRMYGLTQAELRHDPRLNPIDAWYSAPQPSPVRSNYTRGDYLEAMTQGRFPAVIGRSGRGRDRWYQSYVEQLVDRDAAQISDRTARPGTLRSVLSSCAVRTGQELNKQATAEDAEVDFRTADRAIGLLEDLLVIARVPAWHSKRLKRLTRTPKVHLTDPGMAAHLLSVTAEQLGREPGLVGQMFETFVVSELISHIETAGERTELFHFKDRDGREIDAVLERAGRVVGIEVKSSGSVDRKAARGLIWLRDQLGQSFHLGVVLYSGANPFQLDDRIWALPISSLWHATRRG</sequence>
<feature type="domain" description="AAA" evidence="1">
    <location>
        <begin position="23"/>
        <end position="137"/>
    </location>
</feature>
<reference evidence="3 4" key="1">
    <citation type="journal article" date="2013" name="ISME J.">
        <title>Metabolic model for the filamentous 'Candidatus Microthrix parvicella' based on genomic and metagenomic analyses.</title>
        <authorList>
            <person name="Jon McIlroy S."/>
            <person name="Kristiansen R."/>
            <person name="Albertsen M."/>
            <person name="Michael Karst S."/>
            <person name="Rossetti S."/>
            <person name="Lund Nielsen J."/>
            <person name="Tandoi V."/>
            <person name="James Seviour R."/>
            <person name="Nielsen P.H."/>
        </authorList>
    </citation>
    <scope>NUCLEOTIDE SEQUENCE [LARGE SCALE GENOMIC DNA]</scope>
    <source>
        <strain evidence="3 4">RN1</strain>
    </source>
</reference>
<evidence type="ECO:0000259" key="2">
    <source>
        <dbReference type="Pfam" id="PF13635"/>
    </source>
</evidence>
<dbReference type="PANTHER" id="PTHR43566">
    <property type="entry name" value="CONSERVED PROTEIN"/>
    <property type="match status" value="1"/>
</dbReference>
<dbReference type="AlphaFoldDB" id="R4YXY8"/>